<organism evidence="2 3">
    <name type="scientific">Pleurodeles waltl</name>
    <name type="common">Iberian ribbed newt</name>
    <dbReference type="NCBI Taxonomy" id="8319"/>
    <lineage>
        <taxon>Eukaryota</taxon>
        <taxon>Metazoa</taxon>
        <taxon>Chordata</taxon>
        <taxon>Craniata</taxon>
        <taxon>Vertebrata</taxon>
        <taxon>Euteleostomi</taxon>
        <taxon>Amphibia</taxon>
        <taxon>Batrachia</taxon>
        <taxon>Caudata</taxon>
        <taxon>Salamandroidea</taxon>
        <taxon>Salamandridae</taxon>
        <taxon>Pleurodelinae</taxon>
        <taxon>Pleurodeles</taxon>
    </lineage>
</organism>
<gene>
    <name evidence="2" type="ORF">NDU88_001340</name>
</gene>
<evidence type="ECO:0000313" key="2">
    <source>
        <dbReference type="EMBL" id="KAJ1213708.1"/>
    </source>
</evidence>
<dbReference type="EMBL" id="JANPWB010000001">
    <property type="protein sequence ID" value="KAJ1213708.1"/>
    <property type="molecule type" value="Genomic_DNA"/>
</dbReference>
<reference evidence="2" key="1">
    <citation type="journal article" date="2022" name="bioRxiv">
        <title>Sequencing and chromosome-scale assembly of the giantPleurodeles waltlgenome.</title>
        <authorList>
            <person name="Brown T."/>
            <person name="Elewa A."/>
            <person name="Iarovenko S."/>
            <person name="Subramanian E."/>
            <person name="Araus A.J."/>
            <person name="Petzold A."/>
            <person name="Susuki M."/>
            <person name="Suzuki K.-i.T."/>
            <person name="Hayashi T."/>
            <person name="Toyoda A."/>
            <person name="Oliveira C."/>
            <person name="Osipova E."/>
            <person name="Leigh N.D."/>
            <person name="Simon A."/>
            <person name="Yun M.H."/>
        </authorList>
    </citation>
    <scope>NUCLEOTIDE SEQUENCE</scope>
    <source>
        <strain evidence="2">20211129_DDA</strain>
        <tissue evidence="2">Liver</tissue>
    </source>
</reference>
<feature type="compositionally biased region" description="Low complexity" evidence="1">
    <location>
        <begin position="98"/>
        <end position="109"/>
    </location>
</feature>
<proteinExistence type="predicted"/>
<feature type="region of interest" description="Disordered" evidence="1">
    <location>
        <begin position="1"/>
        <end position="229"/>
    </location>
</feature>
<accession>A0AAV7WI22</accession>
<sequence length="229" mass="24116">MVSTSAGLFQPAGPPQPRPGSALHNGARLHRSAPLGQQGSTAGPRNVTTRRPQARSSRHRPSQQARPGPLQHRARRAATRPATPQQGPASSTRHKGAAARAASAAYRASTPQGPNQPAPTEGKQLQQATAGHVATQGRPVPQRRGPAHLSPGSHQAADPKSLWGAEVRFDRRSSALRVAPDRQTAATPHQATRAPLPANQPSQESLRQRAARCPAQPRPGPPPPPPMFA</sequence>
<protein>
    <submittedName>
        <fullName evidence="2">Uncharacterized protein</fullName>
    </submittedName>
</protein>
<feature type="compositionally biased region" description="Polar residues" evidence="1">
    <location>
        <begin position="35"/>
        <end position="51"/>
    </location>
</feature>
<name>A0AAV7WI22_PLEWA</name>
<keyword evidence="3" id="KW-1185">Reference proteome</keyword>
<evidence type="ECO:0000313" key="3">
    <source>
        <dbReference type="Proteomes" id="UP001066276"/>
    </source>
</evidence>
<dbReference type="AlphaFoldDB" id="A0AAV7WI22"/>
<dbReference type="Proteomes" id="UP001066276">
    <property type="component" value="Chromosome 1_1"/>
</dbReference>
<evidence type="ECO:0000256" key="1">
    <source>
        <dbReference type="SAM" id="MobiDB-lite"/>
    </source>
</evidence>
<feature type="compositionally biased region" description="Basic residues" evidence="1">
    <location>
        <begin position="52"/>
        <end position="61"/>
    </location>
</feature>
<comment type="caution">
    <text evidence="2">The sequence shown here is derived from an EMBL/GenBank/DDBJ whole genome shotgun (WGS) entry which is preliminary data.</text>
</comment>
<feature type="compositionally biased region" description="Pro residues" evidence="1">
    <location>
        <begin position="216"/>
        <end position="229"/>
    </location>
</feature>